<feature type="transmembrane region" description="Helical" evidence="1">
    <location>
        <begin position="70"/>
        <end position="89"/>
    </location>
</feature>
<dbReference type="STRING" id="418985.A0A1V9X047"/>
<keyword evidence="1" id="KW-0812">Transmembrane</keyword>
<dbReference type="EMBL" id="MNPL01030546">
    <property type="protein sequence ID" value="OQR66935.1"/>
    <property type="molecule type" value="Genomic_DNA"/>
</dbReference>
<evidence type="ECO:0000256" key="1">
    <source>
        <dbReference type="SAM" id="Phobius"/>
    </source>
</evidence>
<comment type="caution">
    <text evidence="2">The sequence shown here is derived from an EMBL/GenBank/DDBJ whole genome shotgun (WGS) entry which is preliminary data.</text>
</comment>
<reference evidence="2 3" key="1">
    <citation type="journal article" date="2017" name="Gigascience">
        <title>Draft genome of the honey bee ectoparasitic mite, Tropilaelaps mercedesae, is shaped by the parasitic life history.</title>
        <authorList>
            <person name="Dong X."/>
            <person name="Armstrong S.D."/>
            <person name="Xia D."/>
            <person name="Makepeace B.L."/>
            <person name="Darby A.C."/>
            <person name="Kadowaki T."/>
        </authorList>
    </citation>
    <scope>NUCLEOTIDE SEQUENCE [LARGE SCALE GENOMIC DNA]</scope>
    <source>
        <strain evidence="2">Wuxi-XJTLU</strain>
    </source>
</reference>
<dbReference type="InterPro" id="IPR026505">
    <property type="entry name" value="Solute_c_fam_35_mem_F3/F4"/>
</dbReference>
<gene>
    <name evidence="2" type="ORF">BIW11_13834</name>
</gene>
<accession>A0A1V9X047</accession>
<dbReference type="PANTHER" id="PTHR19346">
    <property type="entry name" value="SUGAR PHOSPHATE TRANSPORTER DOMAIN-CONTAINING PROTEIN"/>
    <property type="match status" value="1"/>
</dbReference>
<dbReference type="Proteomes" id="UP000192247">
    <property type="component" value="Unassembled WGS sequence"/>
</dbReference>
<dbReference type="AlphaFoldDB" id="A0A1V9X047"/>
<dbReference type="PANTHER" id="PTHR19346:SF4">
    <property type="entry name" value="SUGAR PHOSPHATE TRANSPORTER DOMAIN-CONTAINING PROTEIN"/>
    <property type="match status" value="1"/>
</dbReference>
<dbReference type="InParanoid" id="A0A1V9X047"/>
<proteinExistence type="predicted"/>
<keyword evidence="1" id="KW-1133">Transmembrane helix</keyword>
<feature type="transmembrane region" description="Helical" evidence="1">
    <location>
        <begin position="146"/>
        <end position="164"/>
    </location>
</feature>
<sequence>MVLSVHINLSCKPDPVIESSPRQDSRGSWVRRPNRAQGISVIRRESTPSEQLAQEIAVGRKCCTENSRKVAAGVVMTALIALSWVGAAHCLKGTYNRPRNRTRLVDDPAVVSGQSMTDFGTASNQSDDMLLGNGIPDDILFDAPFFTTWLCTAFNVFFLPVFLIGRQCWSRGTTCRVIM</sequence>
<evidence type="ECO:0000313" key="2">
    <source>
        <dbReference type="EMBL" id="OQR66935.1"/>
    </source>
</evidence>
<organism evidence="2 3">
    <name type="scientific">Tropilaelaps mercedesae</name>
    <dbReference type="NCBI Taxonomy" id="418985"/>
    <lineage>
        <taxon>Eukaryota</taxon>
        <taxon>Metazoa</taxon>
        <taxon>Ecdysozoa</taxon>
        <taxon>Arthropoda</taxon>
        <taxon>Chelicerata</taxon>
        <taxon>Arachnida</taxon>
        <taxon>Acari</taxon>
        <taxon>Parasitiformes</taxon>
        <taxon>Mesostigmata</taxon>
        <taxon>Gamasina</taxon>
        <taxon>Dermanyssoidea</taxon>
        <taxon>Laelapidae</taxon>
        <taxon>Tropilaelaps</taxon>
    </lineage>
</organism>
<keyword evidence="1" id="KW-0472">Membrane</keyword>
<protein>
    <submittedName>
        <fullName evidence="2">Solute carrier family 35 member F3-like</fullName>
    </submittedName>
</protein>
<name>A0A1V9X047_9ACAR</name>
<evidence type="ECO:0000313" key="3">
    <source>
        <dbReference type="Proteomes" id="UP000192247"/>
    </source>
</evidence>
<dbReference type="OrthoDB" id="10062838at2759"/>
<keyword evidence="3" id="KW-1185">Reference proteome</keyword>